<keyword evidence="6" id="KW-0378">Hydrolase</keyword>
<proteinExistence type="inferred from homology"/>
<evidence type="ECO:0000256" key="4">
    <source>
        <dbReference type="ARBA" id="ARBA00022723"/>
    </source>
</evidence>
<dbReference type="InterPro" id="IPR040255">
    <property type="entry name" value="Non-specific_endonuclease"/>
</dbReference>
<dbReference type="SUPFAM" id="SSF54060">
    <property type="entry name" value="His-Me finger endonucleases"/>
    <property type="match status" value="1"/>
</dbReference>
<evidence type="ECO:0000256" key="9">
    <source>
        <dbReference type="PIRSR" id="PIRSR640255-2"/>
    </source>
</evidence>
<evidence type="ECO:0000259" key="11">
    <source>
        <dbReference type="SMART" id="SM00892"/>
    </source>
</evidence>
<evidence type="ECO:0000256" key="2">
    <source>
        <dbReference type="ARBA" id="ARBA00010052"/>
    </source>
</evidence>
<evidence type="ECO:0000313" key="12">
    <source>
        <dbReference type="EMBL" id="OOH95134.1"/>
    </source>
</evidence>
<dbReference type="InterPro" id="IPR018524">
    <property type="entry name" value="DNA/RNA_endonuclease_AS"/>
</dbReference>
<dbReference type="InterPro" id="IPR025049">
    <property type="entry name" value="Mfa-like_1"/>
</dbReference>
<dbReference type="InterPro" id="IPR001604">
    <property type="entry name" value="Endo_G_ENPP1-like_dom"/>
</dbReference>
<keyword evidence="13" id="KW-1185">Reference proteome</keyword>
<evidence type="ECO:0000313" key="13">
    <source>
        <dbReference type="Proteomes" id="UP000188947"/>
    </source>
</evidence>
<sequence length="520" mass="58085">MRKGKLCLLGCLVLFLFSCRREYDALSNDNTTKSVYFSGSIAGVINTKAQGIQWNQNDSIGIFMFRNGSQLNESSIINNGFNKSYVTSGNGNFSPKRTTDRLEFPQGTKVDFLAYYPYRKSNSLTLPFDISEQKDQPALDFMVARNAAGMSAGQGAVALLFERQMTKIELKVKGADLNGLKAVFFAQPSTATFDLAGGTFQVGSSIADIPAKVSVNAANETVVEWTVFPGATNAQQKIVFTKADGSTYTWKMAANTSLLKGYRYQYDITLGKDGSVDPTPTAKYMEMPVITTGADLQYTMKTFSPTRRNYAMLYDKNYKLAYWVAYPLSKGYMASGNRTDAWDYDPDIDPQYQANLSKGYPAAGLDRGHQLPSADRNLNTSENRTTFYYTNMTPQNSTLNQGMWADLEVKIRTWVAQTDTIYVVTGAMVTTKTDKNVDYVMDNSNKQVAKPKYYYKALAMKQGGSYYTIGFKMKNEAPAVRDYMQYTTTVSALEEETGFTFFPALNKDVKSTINTQIWRK</sequence>
<feature type="domain" description="DNA/RNA non-specific endonuclease/pyrophosphatase/phosphodiesterase" evidence="11">
    <location>
        <begin position="306"/>
        <end position="508"/>
    </location>
</feature>
<dbReference type="PANTHER" id="PTHR13966:SF5">
    <property type="entry name" value="ENDONUCLEASE G, MITOCHONDRIAL"/>
    <property type="match status" value="1"/>
</dbReference>
<dbReference type="Gene3D" id="2.60.40.2620">
    <property type="entry name" value="Fimbrillin-like"/>
    <property type="match status" value="1"/>
</dbReference>
<dbReference type="Pfam" id="PF01223">
    <property type="entry name" value="Endonuclease_NS"/>
    <property type="match status" value="1"/>
</dbReference>
<name>A0A1T3IJL3_ELIME</name>
<dbReference type="GO" id="GO:0004519">
    <property type="term" value="F:endonuclease activity"/>
    <property type="evidence" value="ECO:0007669"/>
    <property type="project" value="UniProtKB-KW"/>
</dbReference>
<dbReference type="InterPro" id="IPR042278">
    <property type="entry name" value="Mfa-like_1_N"/>
</dbReference>
<keyword evidence="3" id="KW-0540">Nuclease</keyword>
<dbReference type="SMART" id="SM00477">
    <property type="entry name" value="NUC"/>
    <property type="match status" value="1"/>
</dbReference>
<comment type="similarity">
    <text evidence="2">Belongs to the DNA/RNA non-specific endonuclease family.</text>
</comment>
<gene>
    <name evidence="12" type="ORF">BMF97_09835</name>
</gene>
<reference evidence="12 13" key="1">
    <citation type="submission" date="2016-11" db="EMBL/GenBank/DDBJ databases">
        <title>Genome sequence and comparative genomic analysis of clinical strain Elizabethkingia meningoseptica 61421 PRCM.</title>
        <authorList>
            <person name="Wang M."/>
            <person name="Hu S."/>
            <person name="Cao L."/>
            <person name="Jiang T."/>
            <person name="Zhou Y."/>
            <person name="Ming D."/>
        </authorList>
    </citation>
    <scope>NUCLEOTIDE SEQUENCE [LARGE SCALE GENOMIC DNA]</scope>
    <source>
        <strain evidence="12 13">61421 PRCM</strain>
    </source>
</reference>
<dbReference type="Gene3D" id="3.40.570.10">
    <property type="entry name" value="Extracellular Endonuclease, subunit A"/>
    <property type="match status" value="1"/>
</dbReference>
<dbReference type="CDD" id="cd13121">
    <property type="entry name" value="BF2867_like_C"/>
    <property type="match status" value="1"/>
</dbReference>
<evidence type="ECO:0000256" key="3">
    <source>
        <dbReference type="ARBA" id="ARBA00022722"/>
    </source>
</evidence>
<dbReference type="STRING" id="238.BBD35_00590"/>
<keyword evidence="4 9" id="KW-0479">Metal-binding</keyword>
<protein>
    <submittedName>
        <fullName evidence="12">Endonuclease</fullName>
    </submittedName>
</protein>
<dbReference type="eggNOG" id="COG1864">
    <property type="taxonomic scope" value="Bacteria"/>
</dbReference>
<dbReference type="Pfam" id="PF13149">
    <property type="entry name" value="Mfa_like_1"/>
    <property type="match status" value="1"/>
</dbReference>
<evidence type="ECO:0000256" key="5">
    <source>
        <dbReference type="ARBA" id="ARBA00022759"/>
    </source>
</evidence>
<dbReference type="InterPro" id="IPR020821">
    <property type="entry name" value="ENPP1-3/EXOG-like_nuc-like"/>
</dbReference>
<evidence type="ECO:0000259" key="10">
    <source>
        <dbReference type="SMART" id="SM00477"/>
    </source>
</evidence>
<dbReference type="InterPro" id="IPR044925">
    <property type="entry name" value="His-Me_finger_sf"/>
</dbReference>
<keyword evidence="7" id="KW-0460">Magnesium</keyword>
<feature type="binding site" evidence="9">
    <location>
        <position position="400"/>
    </location>
    <ligand>
        <name>Mg(2+)</name>
        <dbReference type="ChEBI" id="CHEBI:18420"/>
        <note>catalytic</note>
    </ligand>
</feature>
<dbReference type="GO" id="GO:0046872">
    <property type="term" value="F:metal ion binding"/>
    <property type="evidence" value="ECO:0007669"/>
    <property type="project" value="UniProtKB-KW"/>
</dbReference>
<evidence type="ECO:0000256" key="6">
    <source>
        <dbReference type="ARBA" id="ARBA00022801"/>
    </source>
</evidence>
<dbReference type="PROSITE" id="PS01070">
    <property type="entry name" value="NUCLEASE_NON_SPEC"/>
    <property type="match status" value="1"/>
</dbReference>
<comment type="caution">
    <text evidence="12">The sequence shown here is derived from an EMBL/GenBank/DDBJ whole genome shotgun (WGS) entry which is preliminary data.</text>
</comment>
<evidence type="ECO:0000256" key="7">
    <source>
        <dbReference type="ARBA" id="ARBA00022842"/>
    </source>
</evidence>
<dbReference type="OrthoDB" id="9811262at2"/>
<accession>A0A1T3IJL3</accession>
<evidence type="ECO:0000256" key="8">
    <source>
        <dbReference type="PIRSR" id="PIRSR640255-1"/>
    </source>
</evidence>
<feature type="domain" description="ENPP1-3/EXOG-like endonuclease/phosphodiesterase" evidence="10">
    <location>
        <begin position="307"/>
        <end position="508"/>
    </location>
</feature>
<dbReference type="SMART" id="SM00892">
    <property type="entry name" value="Endonuclease_NS"/>
    <property type="match status" value="1"/>
</dbReference>
<dbReference type="AlphaFoldDB" id="A0A1T3IJL3"/>
<evidence type="ECO:0000256" key="1">
    <source>
        <dbReference type="ARBA" id="ARBA00001946"/>
    </source>
</evidence>
<dbReference type="InterPro" id="IPR044929">
    <property type="entry name" value="DNA/RNA_non-sp_Endonuclease_sf"/>
</dbReference>
<dbReference type="Gene3D" id="2.60.40.2630">
    <property type="match status" value="1"/>
</dbReference>
<dbReference type="Proteomes" id="UP000188947">
    <property type="component" value="Unassembled WGS sequence"/>
</dbReference>
<dbReference type="EMBL" id="MPOG01000011">
    <property type="protein sequence ID" value="OOH95134.1"/>
    <property type="molecule type" value="Genomic_DNA"/>
</dbReference>
<dbReference type="CDD" id="cd13120">
    <property type="entry name" value="BF2867_like_N"/>
    <property type="match status" value="1"/>
</dbReference>
<dbReference type="GO" id="GO:0016787">
    <property type="term" value="F:hydrolase activity"/>
    <property type="evidence" value="ECO:0007669"/>
    <property type="project" value="UniProtKB-KW"/>
</dbReference>
<organism evidence="12 13">
    <name type="scientific">Elizabethkingia meningoseptica</name>
    <name type="common">Chryseobacterium meningosepticum</name>
    <dbReference type="NCBI Taxonomy" id="238"/>
    <lineage>
        <taxon>Bacteria</taxon>
        <taxon>Pseudomonadati</taxon>
        <taxon>Bacteroidota</taxon>
        <taxon>Flavobacteriia</taxon>
        <taxon>Flavobacteriales</taxon>
        <taxon>Weeksellaceae</taxon>
        <taxon>Elizabethkingia</taxon>
    </lineage>
</organism>
<keyword evidence="5 12" id="KW-0255">Endonuclease</keyword>
<feature type="active site" description="Proton acceptor" evidence="8">
    <location>
        <position position="369"/>
    </location>
</feature>
<comment type="cofactor">
    <cofactor evidence="1">
        <name>Mg(2+)</name>
        <dbReference type="ChEBI" id="CHEBI:18420"/>
    </cofactor>
</comment>
<dbReference type="GO" id="GO:0003676">
    <property type="term" value="F:nucleic acid binding"/>
    <property type="evidence" value="ECO:0007669"/>
    <property type="project" value="InterPro"/>
</dbReference>
<dbReference type="PROSITE" id="PS51257">
    <property type="entry name" value="PROKAR_LIPOPROTEIN"/>
    <property type="match status" value="1"/>
</dbReference>
<dbReference type="RefSeq" id="WP_070904175.1">
    <property type="nucleotide sequence ID" value="NZ_JACLFW010000009.1"/>
</dbReference>
<dbReference type="PANTHER" id="PTHR13966">
    <property type="entry name" value="ENDONUCLEASE RELATED"/>
    <property type="match status" value="1"/>
</dbReference>